<evidence type="ECO:0000313" key="2">
    <source>
        <dbReference type="EMBL" id="KAK7728715.1"/>
    </source>
</evidence>
<sequence length="393" mass="44304">MNKRLLIQFYGTGAYDPQSFCYAWGDEGGGPRRRWEDYEDESSGPLPKQLDIKQFFREKGQPENSEFDVSVSGPSHLYHWLRSNDATQLSRLSIFSSAADVDSDGLPDGPFASGHYNTTSEWKRLFELLATDDVAPNLKRLKVYWDCYDGRRGLGKSMDFIQALGKLRPKEHVKIGGYYAVNWPAYLGKEIFRTGPSEYMDPITALGAAGSIVGIAAFGLQLGAYLYKVQSKVRSAKESLRNLLASIRSTASALESLYTYVKLEREGMVHRRGWLQLFSLQALIDLKDTADQCLIIFWRIEATITGNKDSASDEELARKLVQFNKLLNKDETAKVSLDNTIGDQSWSVFGSIRWTYIDFKLDGYSQQLHHYQGCLTLMCSVVSLGELRTIGTQ</sequence>
<keyword evidence="1" id="KW-1133">Transmembrane helix</keyword>
<proteinExistence type="predicted"/>
<accession>A0ABR1P801</accession>
<gene>
    <name evidence="2" type="ORF">SLS63_006576</name>
</gene>
<organism evidence="2 3">
    <name type="scientific">Diaporthe eres</name>
    <name type="common">Phomopsis oblonga</name>
    <dbReference type="NCBI Taxonomy" id="83184"/>
    <lineage>
        <taxon>Eukaryota</taxon>
        <taxon>Fungi</taxon>
        <taxon>Dikarya</taxon>
        <taxon>Ascomycota</taxon>
        <taxon>Pezizomycotina</taxon>
        <taxon>Sordariomycetes</taxon>
        <taxon>Sordariomycetidae</taxon>
        <taxon>Diaporthales</taxon>
        <taxon>Diaporthaceae</taxon>
        <taxon>Diaporthe</taxon>
        <taxon>Diaporthe eres species complex</taxon>
    </lineage>
</organism>
<dbReference type="EMBL" id="JAKNSF020000032">
    <property type="protein sequence ID" value="KAK7728715.1"/>
    <property type="molecule type" value="Genomic_DNA"/>
</dbReference>
<protein>
    <submittedName>
        <fullName evidence="2">Uncharacterized protein</fullName>
    </submittedName>
</protein>
<comment type="caution">
    <text evidence="2">The sequence shown here is derived from an EMBL/GenBank/DDBJ whole genome shotgun (WGS) entry which is preliminary data.</text>
</comment>
<evidence type="ECO:0000256" key="1">
    <source>
        <dbReference type="SAM" id="Phobius"/>
    </source>
</evidence>
<name>A0ABR1P801_DIAER</name>
<keyword evidence="3" id="KW-1185">Reference proteome</keyword>
<keyword evidence="1" id="KW-0472">Membrane</keyword>
<evidence type="ECO:0000313" key="3">
    <source>
        <dbReference type="Proteomes" id="UP001430848"/>
    </source>
</evidence>
<reference evidence="2 3" key="1">
    <citation type="submission" date="2024-02" db="EMBL/GenBank/DDBJ databases">
        <title>De novo assembly and annotation of 12 fungi associated with fruit tree decline syndrome in Ontario, Canada.</title>
        <authorList>
            <person name="Sulman M."/>
            <person name="Ellouze W."/>
            <person name="Ilyukhin E."/>
        </authorList>
    </citation>
    <scope>NUCLEOTIDE SEQUENCE [LARGE SCALE GENOMIC DNA]</scope>
    <source>
        <strain evidence="2 3">M169</strain>
    </source>
</reference>
<keyword evidence="1" id="KW-0812">Transmembrane</keyword>
<feature type="transmembrane region" description="Helical" evidence="1">
    <location>
        <begin position="203"/>
        <end position="227"/>
    </location>
</feature>
<dbReference type="Proteomes" id="UP001430848">
    <property type="component" value="Unassembled WGS sequence"/>
</dbReference>